<dbReference type="KEGG" id="sphh:SDAV_003088"/>
<keyword evidence="2" id="KW-0614">Plasmid</keyword>
<keyword evidence="3" id="KW-1185">Reference proteome</keyword>
<reference evidence="3" key="1">
    <citation type="submission" date="2018-07" db="EMBL/GenBank/DDBJ databases">
        <title>Complete Genome Sequence of Spiroplasma phoeniceum.</title>
        <authorList>
            <person name="Davis R.E."/>
            <person name="Shao J.Y."/>
            <person name="Zhao Y."/>
            <person name="Silver A."/>
            <person name="Stump z."/>
            <person name="Gasparich G."/>
        </authorList>
    </citation>
    <scope>NUCLEOTIDE SEQUENCE [LARGE SCALE GENOMIC DNA]</scope>
    <source>
        <strain evidence="1 3">P40</strain>
        <plasmid evidence="1 3">pSPh387</plasmid>
    </source>
</reference>
<evidence type="ECO:0000313" key="1">
    <source>
        <dbReference type="EMBL" id="AXF97266.1"/>
    </source>
</evidence>
<dbReference type="RefSeq" id="WP_114565656.1">
    <property type="nucleotide sequence ID" value="NZ_CP031090.1"/>
</dbReference>
<dbReference type="KEGG" id="sphh:SDAV_003073"/>
<proteinExistence type="predicted"/>
<name>A0A345DSU0_9MOLU</name>
<evidence type="ECO:0000313" key="2">
    <source>
        <dbReference type="EMBL" id="AXF97281.1"/>
    </source>
</evidence>
<reference evidence="2" key="2">
    <citation type="submission" date="2018-08" db="EMBL/GenBank/DDBJ databases">
        <title>Complete Genome Sequence of Spiroplasma phoeniceum.</title>
        <authorList>
            <person name="Davis R.E."/>
            <person name="Shao J.Y."/>
            <person name="Zhao Y."/>
            <person name="Silver A."/>
            <person name="Stump z."/>
            <person name="Gasparich G."/>
        </authorList>
    </citation>
    <scope>NUCLEOTIDE SEQUENCE</scope>
    <source>
        <strain evidence="2">P40</strain>
        <plasmid evidence="2">pSPh387</plasmid>
    </source>
</reference>
<dbReference type="EMBL" id="CP031090">
    <property type="protein sequence ID" value="AXF97266.1"/>
    <property type="molecule type" value="Genomic_DNA"/>
</dbReference>
<accession>A0A345DSU0</accession>
<gene>
    <name evidence="1" type="ORF">SDAV_003073</name>
    <name evidence="2" type="ORF">SDAV_003088</name>
</gene>
<organism evidence="2 3">
    <name type="scientific">Spiroplasma phoeniceum P40</name>
    <dbReference type="NCBI Taxonomy" id="1276259"/>
    <lineage>
        <taxon>Bacteria</taxon>
        <taxon>Bacillati</taxon>
        <taxon>Mycoplasmatota</taxon>
        <taxon>Mollicutes</taxon>
        <taxon>Entomoplasmatales</taxon>
        <taxon>Spiroplasmataceae</taxon>
        <taxon>Spiroplasma</taxon>
    </lineage>
</organism>
<sequence length="197" mass="23807">MGELEKILLMINRWGYLNIEQVALLTQKSFISAKRILERNLKKGFYKIDQHTRKNIYYLSHKGNTFVGREHKKAIKINCYEMPHQDMLIKWLCSQTDIEHYQTERELKMENGNLNAYPDLIVYKTDGTIQLVEFERTRKTPERFFKKLQGLVEYYKQNYTVHWITPTQTLANWIQNQVNKWQAPQELNTYEIWNNKE</sequence>
<dbReference type="AlphaFoldDB" id="A0A345DSU0"/>
<dbReference type="Proteomes" id="UP000253689">
    <property type="component" value="Plasmid pSPh387"/>
</dbReference>
<protein>
    <submittedName>
        <fullName evidence="2">Uncharacterized protein</fullName>
    </submittedName>
</protein>
<geneLocation type="plasmid" evidence="2 3">
    <name>pSPh387</name>
</geneLocation>
<evidence type="ECO:0000313" key="3">
    <source>
        <dbReference type="Proteomes" id="UP000253689"/>
    </source>
</evidence>
<dbReference type="EMBL" id="CP031090">
    <property type="protein sequence ID" value="AXF97281.1"/>
    <property type="molecule type" value="Genomic_DNA"/>
</dbReference>